<accession>A0A2Z6QZE4</accession>
<proteinExistence type="predicted"/>
<gene>
    <name evidence="1" type="ORF">RclHR1_18290002</name>
</gene>
<keyword evidence="2" id="KW-1185">Reference proteome</keyword>
<dbReference type="Proteomes" id="UP000247702">
    <property type="component" value="Unassembled WGS sequence"/>
</dbReference>
<comment type="caution">
    <text evidence="1">The sequence shown here is derived from an EMBL/GenBank/DDBJ whole genome shotgun (WGS) entry which is preliminary data.</text>
</comment>
<sequence length="109" mass="12782">MSEQNYAETILVSAFQDEFLLEILARLHISKVQNTEHTGSDFILKVQNSNSKRTEVFEGPKLHSEADYCPELHFEADYCPKLYFKADQFNLKLHFEADHCPELYFEADY</sequence>
<name>A0A2Z6QZE4_9GLOM</name>
<protein>
    <submittedName>
        <fullName evidence="1">Uncharacterized protein</fullName>
    </submittedName>
</protein>
<reference evidence="1 2" key="1">
    <citation type="submission" date="2017-11" db="EMBL/GenBank/DDBJ databases">
        <title>The genome of Rhizophagus clarus HR1 reveals common genetic basis of auxotrophy among arbuscular mycorrhizal fungi.</title>
        <authorList>
            <person name="Kobayashi Y."/>
        </authorList>
    </citation>
    <scope>NUCLEOTIDE SEQUENCE [LARGE SCALE GENOMIC DNA]</scope>
    <source>
        <strain evidence="1 2">HR1</strain>
    </source>
</reference>
<evidence type="ECO:0000313" key="1">
    <source>
        <dbReference type="EMBL" id="GBB91139.1"/>
    </source>
</evidence>
<organism evidence="1 2">
    <name type="scientific">Rhizophagus clarus</name>
    <dbReference type="NCBI Taxonomy" id="94130"/>
    <lineage>
        <taxon>Eukaryota</taxon>
        <taxon>Fungi</taxon>
        <taxon>Fungi incertae sedis</taxon>
        <taxon>Mucoromycota</taxon>
        <taxon>Glomeromycotina</taxon>
        <taxon>Glomeromycetes</taxon>
        <taxon>Glomerales</taxon>
        <taxon>Glomeraceae</taxon>
        <taxon>Rhizophagus</taxon>
    </lineage>
</organism>
<dbReference type="AlphaFoldDB" id="A0A2Z6QZE4"/>
<dbReference type="EMBL" id="BEXD01000923">
    <property type="protein sequence ID" value="GBB91139.1"/>
    <property type="molecule type" value="Genomic_DNA"/>
</dbReference>
<evidence type="ECO:0000313" key="2">
    <source>
        <dbReference type="Proteomes" id="UP000247702"/>
    </source>
</evidence>